<evidence type="ECO:0000313" key="3">
    <source>
        <dbReference type="Proteomes" id="UP000325003"/>
    </source>
</evidence>
<dbReference type="SMART" id="SM00028">
    <property type="entry name" value="TPR"/>
    <property type="match status" value="2"/>
</dbReference>
<dbReference type="InterPro" id="IPR016032">
    <property type="entry name" value="Sig_transdc_resp-reg_C-effctor"/>
</dbReference>
<keyword evidence="3" id="KW-1185">Reference proteome</keyword>
<dbReference type="InterPro" id="IPR051677">
    <property type="entry name" value="AfsR-DnrI-RedD_regulator"/>
</dbReference>
<comment type="caution">
    <text evidence="2">The sequence shown here is derived from an EMBL/GenBank/DDBJ whole genome shotgun (WGS) entry which is preliminary data.</text>
</comment>
<dbReference type="CDD" id="cd15831">
    <property type="entry name" value="BTAD"/>
    <property type="match status" value="1"/>
</dbReference>
<dbReference type="SMART" id="SM01043">
    <property type="entry name" value="BTAD"/>
    <property type="match status" value="1"/>
</dbReference>
<sequence length="663" mass="71094">MMMVRIEVLGGFSVSVAERAVDPAVWRRRKPAGLVKLLALAPGHRLHREQLIDVLWPDLGAAAGAANLRKAVHEVRRALEQVGGADVLGSDANLVWLAGGDVQVDLDDFHRAVATARRDRDVDSYTRAIDLYRTGLLPEDRYEDWASAEHDSVHLHYLAALEELAGLLVAGGAIDAAIDVVRRLVDADPLREDNHATLIRLNALAGRRADALHAYERLRATLAEELGAEPGPETEKLVEELRSRQGIEPELAAGMWERVGDLRMLSGDGAGAAKAFGTAITSGGDEDAGRLHRKTADAWLLIHRPAEAATCLAAADAATPDPDPAERSRLLRSHAHHGWESGDFVAARDFAERAFDTATVDGTSEDVAAALEATAIVAHFTGAWREGMTSELERMAVKDDGPGQLARVYEIHHCIGQFHLYGDALLPSVEGYARGVIDRAEESAAVRAQAFGWCLLGESLLLQARWDEAVGCLERSVDLNLSLDSRSGALPLQRLAEVAVCRGAPEEAEAYLRKASAIATVSSMGMHLWGRIYATKTFAALEQGDAHRAIDAVRGAAAAAVRNADCPPCNALVHPMAAEAYALVGDVEGARTHAAAAHQTGQMFASSAWQAMAESAAGSVALAEDDQEEARLRFEAARDLYGRAGMPYWADRASRSLALTPVG</sequence>
<reference evidence="2 3" key="2">
    <citation type="submission" date="2019-09" db="EMBL/GenBank/DDBJ databases">
        <authorList>
            <person name="Jin C."/>
        </authorList>
    </citation>
    <scope>NUCLEOTIDE SEQUENCE [LARGE SCALE GENOMIC DNA]</scope>
    <source>
        <strain evidence="2 3">BN130099</strain>
    </source>
</reference>
<reference evidence="2 3" key="1">
    <citation type="submission" date="2019-09" db="EMBL/GenBank/DDBJ databases">
        <title>Nocardioides panacisoli sp. nov., isolated from the soil of a ginseng field.</title>
        <authorList>
            <person name="Cho C."/>
        </authorList>
    </citation>
    <scope>NUCLEOTIDE SEQUENCE [LARGE SCALE GENOMIC DNA]</scope>
    <source>
        <strain evidence="2 3">BN130099</strain>
    </source>
</reference>
<dbReference type="SUPFAM" id="SSF46894">
    <property type="entry name" value="C-terminal effector domain of the bipartite response regulators"/>
    <property type="match status" value="1"/>
</dbReference>
<evidence type="ECO:0000313" key="2">
    <source>
        <dbReference type="EMBL" id="KAA1421812.1"/>
    </source>
</evidence>
<gene>
    <name evidence="2" type="ORF">F0U44_05960</name>
</gene>
<proteinExistence type="predicted"/>
<dbReference type="AlphaFoldDB" id="A0A5B1LMA8"/>
<dbReference type="GO" id="GO:0003677">
    <property type="term" value="F:DNA binding"/>
    <property type="evidence" value="ECO:0007669"/>
    <property type="project" value="InterPro"/>
</dbReference>
<dbReference type="Gene3D" id="1.10.10.10">
    <property type="entry name" value="Winged helix-like DNA-binding domain superfamily/Winged helix DNA-binding domain"/>
    <property type="match status" value="1"/>
</dbReference>
<dbReference type="InterPro" id="IPR019734">
    <property type="entry name" value="TPR_rpt"/>
</dbReference>
<evidence type="ECO:0000259" key="1">
    <source>
        <dbReference type="SMART" id="SM01043"/>
    </source>
</evidence>
<dbReference type="GO" id="GO:0006355">
    <property type="term" value="P:regulation of DNA-templated transcription"/>
    <property type="evidence" value="ECO:0007669"/>
    <property type="project" value="InterPro"/>
</dbReference>
<dbReference type="Gene3D" id="1.25.40.10">
    <property type="entry name" value="Tetratricopeptide repeat domain"/>
    <property type="match status" value="2"/>
</dbReference>
<dbReference type="InterPro" id="IPR036388">
    <property type="entry name" value="WH-like_DNA-bd_sf"/>
</dbReference>
<feature type="domain" description="Bacterial transcriptional activator" evidence="1">
    <location>
        <begin position="104"/>
        <end position="242"/>
    </location>
</feature>
<accession>A0A5B1LMA8</accession>
<dbReference type="EMBL" id="VUJV01000001">
    <property type="protein sequence ID" value="KAA1421812.1"/>
    <property type="molecule type" value="Genomic_DNA"/>
</dbReference>
<name>A0A5B1LMA8_9ACTN</name>
<dbReference type="InterPro" id="IPR005158">
    <property type="entry name" value="BTAD"/>
</dbReference>
<dbReference type="Pfam" id="PF03704">
    <property type="entry name" value="BTAD"/>
    <property type="match status" value="1"/>
</dbReference>
<dbReference type="Proteomes" id="UP000325003">
    <property type="component" value="Unassembled WGS sequence"/>
</dbReference>
<organism evidence="2 3">
    <name type="scientific">Nocardioides humilatus</name>
    <dbReference type="NCBI Taxonomy" id="2607660"/>
    <lineage>
        <taxon>Bacteria</taxon>
        <taxon>Bacillati</taxon>
        <taxon>Actinomycetota</taxon>
        <taxon>Actinomycetes</taxon>
        <taxon>Propionibacteriales</taxon>
        <taxon>Nocardioidaceae</taxon>
        <taxon>Nocardioides</taxon>
    </lineage>
</organism>
<protein>
    <submittedName>
        <fullName evidence="2">Transcriptional regulator</fullName>
    </submittedName>
</protein>
<dbReference type="PANTHER" id="PTHR35807">
    <property type="entry name" value="TRANSCRIPTIONAL REGULATOR REDD-RELATED"/>
    <property type="match status" value="1"/>
</dbReference>
<dbReference type="SUPFAM" id="SSF48452">
    <property type="entry name" value="TPR-like"/>
    <property type="match status" value="2"/>
</dbReference>
<dbReference type="InterPro" id="IPR011990">
    <property type="entry name" value="TPR-like_helical_dom_sf"/>
</dbReference>